<dbReference type="RefSeq" id="WP_206583451.1">
    <property type="nucleotide sequence ID" value="NZ_JAFJZZ010000012.1"/>
</dbReference>
<dbReference type="GO" id="GO:0012505">
    <property type="term" value="C:endomembrane system"/>
    <property type="evidence" value="ECO:0007669"/>
    <property type="project" value="UniProtKB-SubCell"/>
</dbReference>
<keyword evidence="3" id="KW-1185">Reference proteome</keyword>
<dbReference type="EMBL" id="JAFJZZ010000012">
    <property type="protein sequence ID" value="MBN7774612.1"/>
    <property type="molecule type" value="Genomic_DNA"/>
</dbReference>
<feature type="transmembrane region" description="Helical" evidence="1">
    <location>
        <begin position="30"/>
        <end position="45"/>
    </location>
</feature>
<dbReference type="AlphaFoldDB" id="A0A939II68"/>
<evidence type="ECO:0000313" key="3">
    <source>
        <dbReference type="Proteomes" id="UP000664545"/>
    </source>
</evidence>
<reference evidence="2" key="1">
    <citation type="submission" date="2021-02" db="EMBL/GenBank/DDBJ databases">
        <title>Abyssanaerobacter marinus gen.nov., sp., nov, anaerobic bacterium isolated from the Onnuri vent field of Indian Ocean and suggestion of Mogibacteriaceae fam. nov., and proposal of reclassification of ambiguous this family's genus member.</title>
        <authorList>
            <person name="Kim Y.J."/>
            <person name="Yang J.-A."/>
        </authorList>
    </citation>
    <scope>NUCLEOTIDE SEQUENCE</scope>
    <source>
        <strain evidence="2">DSM 2634</strain>
    </source>
</reference>
<organism evidence="2 3">
    <name type="scientific">Clostridium aminobutyricum</name>
    <dbReference type="NCBI Taxonomy" id="33953"/>
    <lineage>
        <taxon>Bacteria</taxon>
        <taxon>Bacillati</taxon>
        <taxon>Bacillota</taxon>
        <taxon>Clostridia</taxon>
        <taxon>Eubacteriales</taxon>
        <taxon>Clostridiaceae</taxon>
        <taxon>Clostridium</taxon>
    </lineage>
</organism>
<accession>A0A939II68</accession>
<proteinExistence type="predicted"/>
<evidence type="ECO:0000313" key="2">
    <source>
        <dbReference type="EMBL" id="MBN7774612.1"/>
    </source>
</evidence>
<name>A0A939II68_CLOAM</name>
<protein>
    <submittedName>
        <fullName evidence="2">DUF1232 domain-containing protein</fullName>
    </submittedName>
</protein>
<gene>
    <name evidence="2" type="ORF">JYB65_14685</name>
</gene>
<sequence>MYQFIGFNIIFKRIKAIKYMMKDKSVPKRKKILVIFGIIYLLWPVDLIPPILFPIAWVDDFILWVWILWHLKDELDKYWIGDSPEDLSKKYKGKTIIDDVSFQVEPEENEQDTKPSD</sequence>
<dbReference type="Proteomes" id="UP000664545">
    <property type="component" value="Unassembled WGS sequence"/>
</dbReference>
<evidence type="ECO:0000256" key="1">
    <source>
        <dbReference type="SAM" id="Phobius"/>
    </source>
</evidence>
<keyword evidence="1" id="KW-1133">Transmembrane helix</keyword>
<keyword evidence="1" id="KW-0812">Transmembrane</keyword>
<comment type="caution">
    <text evidence="2">The sequence shown here is derived from an EMBL/GenBank/DDBJ whole genome shotgun (WGS) entry which is preliminary data.</text>
</comment>
<keyword evidence="1" id="KW-0472">Membrane</keyword>